<dbReference type="Proteomes" id="UP000293142">
    <property type="component" value="Unassembled WGS sequence"/>
</dbReference>
<dbReference type="OrthoDB" id="1845399at2"/>
<dbReference type="AlphaFoldDB" id="A0A4Q9DPM7"/>
<accession>A0A4Q9DPM7</accession>
<evidence type="ECO:0000313" key="4">
    <source>
        <dbReference type="Proteomes" id="UP000293142"/>
    </source>
</evidence>
<keyword evidence="2" id="KW-0749">Sporulation</keyword>
<reference evidence="3 4" key="1">
    <citation type="submission" date="2019-02" db="EMBL/GenBank/DDBJ databases">
        <title>Paenibacillus sp. nov., isolated from surface-sterilized tissue of Thalictrum simplex L.</title>
        <authorList>
            <person name="Tuo L."/>
        </authorList>
    </citation>
    <scope>NUCLEOTIDE SEQUENCE [LARGE SCALE GENOMIC DNA]</scope>
    <source>
        <strain evidence="3 4">N2SHLJ1</strain>
    </source>
</reference>
<protein>
    <submittedName>
        <fullName evidence="3">Protein-glutamine gamma-glutamyltransferase</fullName>
    </submittedName>
</protein>
<dbReference type="GO" id="GO:0030435">
    <property type="term" value="P:sporulation resulting in formation of a cellular spore"/>
    <property type="evidence" value="ECO:0007669"/>
    <property type="project" value="UniProtKB-KW"/>
</dbReference>
<proteinExistence type="predicted"/>
<keyword evidence="4" id="KW-1185">Reference proteome</keyword>
<organism evidence="3 4">
    <name type="scientific">Paenibacillus thalictri</name>
    <dbReference type="NCBI Taxonomy" id="2527873"/>
    <lineage>
        <taxon>Bacteria</taxon>
        <taxon>Bacillati</taxon>
        <taxon>Bacillota</taxon>
        <taxon>Bacilli</taxon>
        <taxon>Bacillales</taxon>
        <taxon>Paenibacillaceae</taxon>
        <taxon>Paenibacillus</taxon>
    </lineage>
</organism>
<evidence type="ECO:0000256" key="1">
    <source>
        <dbReference type="ARBA" id="ARBA00022679"/>
    </source>
</evidence>
<dbReference type="GO" id="GO:0003810">
    <property type="term" value="F:protein-glutamine gamma-glutamyltransferase activity"/>
    <property type="evidence" value="ECO:0007669"/>
    <property type="project" value="InterPro"/>
</dbReference>
<keyword evidence="1 3" id="KW-0808">Transferase</keyword>
<name>A0A4Q9DPM7_9BACL</name>
<evidence type="ECO:0000313" key="3">
    <source>
        <dbReference type="EMBL" id="TBL75178.1"/>
    </source>
</evidence>
<sequence>MDELLFELKLRGRIVDGARQLSASGAKFANFTKSKANEDFWKVTDFGGFMLKDGITPHEALNDIFTNGKKYAFECATAISIVLYKAVLDTIGPKQFDTLFADLLLYDWHLNNNLRLLDRSTKETAAPGDVLYFENSDFSPKTPWWRGENVVLLDDGKYYGHGIGIRDAQGMIDELNKFRVKDSKQSAYLDDRYKQLDFDYYRQFRLQTGQSHIRAVIGGRQYVIRM</sequence>
<evidence type="ECO:0000256" key="2">
    <source>
        <dbReference type="ARBA" id="ARBA00022969"/>
    </source>
</evidence>
<comment type="caution">
    <text evidence="3">The sequence shown here is derived from an EMBL/GenBank/DDBJ whole genome shotgun (WGS) entry which is preliminary data.</text>
</comment>
<gene>
    <name evidence="3" type="ORF">EYB31_24095</name>
</gene>
<dbReference type="InterPro" id="IPR020916">
    <property type="entry name" value="Gln_gamma-glutamylTfrase_bac"/>
</dbReference>
<dbReference type="EMBL" id="SIRE01000018">
    <property type="protein sequence ID" value="TBL75178.1"/>
    <property type="molecule type" value="Genomic_DNA"/>
</dbReference>
<dbReference type="Pfam" id="PF20085">
    <property type="entry name" value="TGL"/>
    <property type="match status" value="1"/>
</dbReference>